<gene>
    <name evidence="1" type="ORF">HUJ06_011048</name>
</gene>
<dbReference type="Proteomes" id="UP000607653">
    <property type="component" value="Unassembled WGS sequence"/>
</dbReference>
<dbReference type="EMBL" id="DUZY01000003">
    <property type="protein sequence ID" value="DAD32197.1"/>
    <property type="molecule type" value="Genomic_DNA"/>
</dbReference>
<name>A0A822YI48_NELNU</name>
<dbReference type="AlphaFoldDB" id="A0A822YI48"/>
<protein>
    <submittedName>
        <fullName evidence="1">Uncharacterized protein</fullName>
    </submittedName>
</protein>
<accession>A0A822YI48</accession>
<sequence length="38" mass="4681">MKEYTLTYFQTNKFIYAFQEILDAYGSCIHFRTFPFFV</sequence>
<reference evidence="1 2" key="1">
    <citation type="journal article" date="2020" name="Mol. Biol. Evol.">
        <title>Distinct Expression and Methylation Patterns for Genes with Different Fates following a Single Whole-Genome Duplication in Flowering Plants.</title>
        <authorList>
            <person name="Shi T."/>
            <person name="Rahmani R.S."/>
            <person name="Gugger P.F."/>
            <person name="Wang M."/>
            <person name="Li H."/>
            <person name="Zhang Y."/>
            <person name="Li Z."/>
            <person name="Wang Q."/>
            <person name="Van de Peer Y."/>
            <person name="Marchal K."/>
            <person name="Chen J."/>
        </authorList>
    </citation>
    <scope>NUCLEOTIDE SEQUENCE [LARGE SCALE GENOMIC DNA]</scope>
    <source>
        <tissue evidence="1">Leaf</tissue>
    </source>
</reference>
<evidence type="ECO:0000313" key="1">
    <source>
        <dbReference type="EMBL" id="DAD32197.1"/>
    </source>
</evidence>
<keyword evidence="2" id="KW-1185">Reference proteome</keyword>
<comment type="caution">
    <text evidence="1">The sequence shown here is derived from an EMBL/GenBank/DDBJ whole genome shotgun (WGS) entry which is preliminary data.</text>
</comment>
<proteinExistence type="predicted"/>
<organism evidence="1 2">
    <name type="scientific">Nelumbo nucifera</name>
    <name type="common">Sacred lotus</name>
    <dbReference type="NCBI Taxonomy" id="4432"/>
    <lineage>
        <taxon>Eukaryota</taxon>
        <taxon>Viridiplantae</taxon>
        <taxon>Streptophyta</taxon>
        <taxon>Embryophyta</taxon>
        <taxon>Tracheophyta</taxon>
        <taxon>Spermatophyta</taxon>
        <taxon>Magnoliopsida</taxon>
        <taxon>Proteales</taxon>
        <taxon>Nelumbonaceae</taxon>
        <taxon>Nelumbo</taxon>
    </lineage>
</organism>
<evidence type="ECO:0000313" key="2">
    <source>
        <dbReference type="Proteomes" id="UP000607653"/>
    </source>
</evidence>